<proteinExistence type="inferred from homology"/>
<dbReference type="Pfam" id="PF04668">
    <property type="entry name" value="Tsg"/>
    <property type="match status" value="1"/>
</dbReference>
<name>A0A7R8X6M0_9CRUS</name>
<evidence type="ECO:0000259" key="8">
    <source>
        <dbReference type="Pfam" id="PF04668"/>
    </source>
</evidence>
<dbReference type="AlphaFoldDB" id="A0A7R8X6M0"/>
<dbReference type="EMBL" id="CAJPEV010000048">
    <property type="protein sequence ID" value="CAG0879597.1"/>
    <property type="molecule type" value="Genomic_DNA"/>
</dbReference>
<dbReference type="Pfam" id="PF23782">
    <property type="entry name" value="Tsg_N"/>
    <property type="match status" value="1"/>
</dbReference>
<dbReference type="PANTHER" id="PTHR12312:SF16">
    <property type="entry name" value="TWISTED GASTRULATION PROTEIN HOMOLOG 1-A-RELATED"/>
    <property type="match status" value="1"/>
</dbReference>
<evidence type="ECO:0000256" key="3">
    <source>
        <dbReference type="ARBA" id="ARBA00022473"/>
    </source>
</evidence>
<dbReference type="InterPro" id="IPR057635">
    <property type="entry name" value="Tsg_N"/>
</dbReference>
<evidence type="ECO:0000256" key="1">
    <source>
        <dbReference type="ARBA" id="ARBA00004613"/>
    </source>
</evidence>
<protein>
    <recommendedName>
        <fullName evidence="12">Protein twisted gastrulation</fullName>
    </recommendedName>
</protein>
<feature type="domain" description="Tsg N-terminal" evidence="9">
    <location>
        <begin position="24"/>
        <end position="72"/>
    </location>
</feature>
<feature type="domain" description="Tsg C-terminal" evidence="8">
    <location>
        <begin position="78"/>
        <end position="148"/>
    </location>
</feature>
<organism evidence="10">
    <name type="scientific">Darwinula stevensoni</name>
    <dbReference type="NCBI Taxonomy" id="69355"/>
    <lineage>
        <taxon>Eukaryota</taxon>
        <taxon>Metazoa</taxon>
        <taxon>Ecdysozoa</taxon>
        <taxon>Arthropoda</taxon>
        <taxon>Crustacea</taxon>
        <taxon>Oligostraca</taxon>
        <taxon>Ostracoda</taxon>
        <taxon>Podocopa</taxon>
        <taxon>Podocopida</taxon>
        <taxon>Darwinulocopina</taxon>
        <taxon>Darwinuloidea</taxon>
        <taxon>Darwinulidae</taxon>
        <taxon>Darwinula</taxon>
    </lineage>
</organism>
<dbReference type="GO" id="GO:0030510">
    <property type="term" value="P:regulation of BMP signaling pathway"/>
    <property type="evidence" value="ECO:0007669"/>
    <property type="project" value="TreeGrafter"/>
</dbReference>
<feature type="chain" id="PRO_5036402413" description="Protein twisted gastrulation" evidence="7">
    <location>
        <begin position="25"/>
        <end position="185"/>
    </location>
</feature>
<keyword evidence="6" id="KW-0325">Glycoprotein</keyword>
<dbReference type="InterPro" id="IPR057726">
    <property type="entry name" value="Tsg_C"/>
</dbReference>
<comment type="subcellular location">
    <subcellularLocation>
        <location evidence="1">Secreted</location>
    </subcellularLocation>
</comment>
<evidence type="ECO:0008006" key="12">
    <source>
        <dbReference type="Google" id="ProtNLM"/>
    </source>
</evidence>
<comment type="similarity">
    <text evidence="2">Belongs to the twisted gastrulation protein family.</text>
</comment>
<keyword evidence="3" id="KW-0217">Developmental protein</keyword>
<reference evidence="10" key="1">
    <citation type="submission" date="2020-11" db="EMBL/GenBank/DDBJ databases">
        <authorList>
            <person name="Tran Van P."/>
        </authorList>
    </citation>
    <scope>NUCLEOTIDE SEQUENCE</scope>
</reference>
<dbReference type="GO" id="GO:0005615">
    <property type="term" value="C:extracellular space"/>
    <property type="evidence" value="ECO:0007669"/>
    <property type="project" value="TreeGrafter"/>
</dbReference>
<accession>A0A7R8X6M0</accession>
<keyword evidence="11" id="KW-1185">Reference proteome</keyword>
<dbReference type="EMBL" id="LR899565">
    <property type="protein sequence ID" value="CAD7240648.1"/>
    <property type="molecule type" value="Genomic_DNA"/>
</dbReference>
<evidence type="ECO:0000256" key="2">
    <source>
        <dbReference type="ARBA" id="ARBA00010047"/>
    </source>
</evidence>
<keyword evidence="4" id="KW-0964">Secreted</keyword>
<evidence type="ECO:0000256" key="7">
    <source>
        <dbReference type="SAM" id="SignalP"/>
    </source>
</evidence>
<gene>
    <name evidence="10" type="ORF">DSTB1V02_LOCUS667</name>
</gene>
<evidence type="ECO:0000256" key="4">
    <source>
        <dbReference type="ARBA" id="ARBA00022525"/>
    </source>
</evidence>
<evidence type="ECO:0000313" key="10">
    <source>
        <dbReference type="EMBL" id="CAD7240648.1"/>
    </source>
</evidence>
<evidence type="ECO:0000256" key="5">
    <source>
        <dbReference type="ARBA" id="ARBA00022729"/>
    </source>
</evidence>
<sequence>MYKLILAVFSVSVGLLWTLTSSWACNEAVCASIVSKCMLTQSCKCNLQNCSCCKDCFQCLANLFDECCSCVASGGTEESQPKLSSSKRMTVNCTVSYIAQCVSYKKCRMTCNSMGAQSYRWFHDGCCECVGPYCLNYGINESRCSSCPEYEEQEYEDEDLYVNNDFSDGVIPEKSFKPKLKKERS</sequence>
<keyword evidence="5 7" id="KW-0732">Signal</keyword>
<dbReference type="InterPro" id="IPR006761">
    <property type="entry name" value="Tsg"/>
</dbReference>
<evidence type="ECO:0000256" key="6">
    <source>
        <dbReference type="ARBA" id="ARBA00023180"/>
    </source>
</evidence>
<dbReference type="OrthoDB" id="10037323at2759"/>
<feature type="signal peptide" evidence="7">
    <location>
        <begin position="1"/>
        <end position="24"/>
    </location>
</feature>
<dbReference type="PANTHER" id="PTHR12312">
    <property type="entry name" value="TWISTED GASTRULATION PROTEIN HOMOLOG 1-A-RELATED"/>
    <property type="match status" value="1"/>
</dbReference>
<dbReference type="Proteomes" id="UP000677054">
    <property type="component" value="Unassembled WGS sequence"/>
</dbReference>
<evidence type="ECO:0000259" key="9">
    <source>
        <dbReference type="Pfam" id="PF23782"/>
    </source>
</evidence>
<evidence type="ECO:0000313" key="11">
    <source>
        <dbReference type="Proteomes" id="UP000677054"/>
    </source>
</evidence>